<dbReference type="AlphaFoldDB" id="A0A1G9K375"/>
<proteinExistence type="predicted"/>
<dbReference type="RefSeq" id="WP_089885503.1">
    <property type="nucleotide sequence ID" value="NZ_FNGV01000001.1"/>
</dbReference>
<dbReference type="Proteomes" id="UP000199440">
    <property type="component" value="Unassembled WGS sequence"/>
</dbReference>
<reference evidence="1 2" key="1">
    <citation type="submission" date="2016-10" db="EMBL/GenBank/DDBJ databases">
        <authorList>
            <person name="de Groot N.N."/>
        </authorList>
    </citation>
    <scope>NUCLEOTIDE SEQUENCE [LARGE SCALE GENOMIC DNA]</scope>
    <source>
        <strain evidence="1 2">DSM 19886</strain>
    </source>
</reference>
<accession>A0A1G9K375</accession>
<evidence type="ECO:0000313" key="1">
    <source>
        <dbReference type="EMBL" id="SDL44277.1"/>
    </source>
</evidence>
<name>A0A1G9K375_9FLAO</name>
<dbReference type="OrthoDB" id="1489643at2"/>
<gene>
    <name evidence="1" type="ORF">SAMN04488514_101824</name>
</gene>
<dbReference type="PROSITE" id="PS51257">
    <property type="entry name" value="PROKAR_LIPOPROTEIN"/>
    <property type="match status" value="1"/>
</dbReference>
<keyword evidence="2" id="KW-1185">Reference proteome</keyword>
<sequence length="395" mass="45776">MKNLAFTCITMFLIIACSGVKKTQEAINTGDYNNAIGNSLQNLRDNKTKKANQPYIVLLEEAFKKNQERELQHIAFLKQDGNPANYEAIFSSYNALKQIQQQIRPLLPLHIYEENRRAQFNFKNYDDNIISAKQELSNYLYTNATSLLTNATHKQDYRKAYEDFKYLEKINPGYSNTKQRMEEAYTKGLDYVKVVMANHTDQIIPAKLEQELLNFNTYGLNDLWTEYHNNPLPNINYDYAMEVSLKAIDISPEQISEKQIIKEKQVKDGYEYALDNDGKVVKDSLGNKIKIDKFKTVKCNFYQFTQYKTAQVSGVVNFTELNKQQLVNSYPLASEFKFEHIYARHDGDKRALENNLISQLGLAAIPFPTNEQMVYDAGEDLKSRIKSIMTQQRFN</sequence>
<organism evidence="1 2">
    <name type="scientific">Kriegella aquimaris</name>
    <dbReference type="NCBI Taxonomy" id="192904"/>
    <lineage>
        <taxon>Bacteria</taxon>
        <taxon>Pseudomonadati</taxon>
        <taxon>Bacteroidota</taxon>
        <taxon>Flavobacteriia</taxon>
        <taxon>Flavobacteriales</taxon>
        <taxon>Flavobacteriaceae</taxon>
        <taxon>Kriegella</taxon>
    </lineage>
</organism>
<dbReference type="STRING" id="192904.SAMN04488514_101824"/>
<evidence type="ECO:0000313" key="2">
    <source>
        <dbReference type="Proteomes" id="UP000199440"/>
    </source>
</evidence>
<protein>
    <submittedName>
        <fullName evidence="1">Uncharacterized protein</fullName>
    </submittedName>
</protein>
<dbReference type="EMBL" id="FNGV01000001">
    <property type="protein sequence ID" value="SDL44277.1"/>
    <property type="molecule type" value="Genomic_DNA"/>
</dbReference>